<dbReference type="OrthoDB" id="3599405at2759"/>
<sequence length="225" mass="25377">MSDKSQIATPPTVIMSNEQFNQLIRGLAASSGASNNRNGPTKGWFRPQDLGYFDPNNETDQFVEFVDNKTKNHNVYSFTTRVKAKSVGVTEGPFASTIVATQLDQCLKGKAELWYTYEISNTTRARLKASIENWCTELETRFRMSPGVALEKLEKPKYTISDVRRRQDPEEFVQNIVVLGKSADIAETEYSQILTAHRHFAAELRIHIPAPTTDINLTTFIKQIG</sequence>
<dbReference type="Proteomes" id="UP000286134">
    <property type="component" value="Unassembled WGS sequence"/>
</dbReference>
<proteinExistence type="predicted"/>
<organism evidence="1 2">
    <name type="scientific">Erysiphe neolycopersici</name>
    <dbReference type="NCBI Taxonomy" id="212602"/>
    <lineage>
        <taxon>Eukaryota</taxon>
        <taxon>Fungi</taxon>
        <taxon>Dikarya</taxon>
        <taxon>Ascomycota</taxon>
        <taxon>Pezizomycotina</taxon>
        <taxon>Leotiomycetes</taxon>
        <taxon>Erysiphales</taxon>
        <taxon>Erysiphaceae</taxon>
        <taxon>Erysiphe</taxon>
    </lineage>
</organism>
<evidence type="ECO:0000313" key="1">
    <source>
        <dbReference type="EMBL" id="RKF62352.1"/>
    </source>
</evidence>
<dbReference type="AlphaFoldDB" id="A0A420HY76"/>
<accession>A0A420HY76</accession>
<gene>
    <name evidence="1" type="ORF">OnM2_034065</name>
</gene>
<reference evidence="1 2" key="1">
    <citation type="journal article" date="2018" name="BMC Genomics">
        <title>Comparative genome analyses reveal sequence features reflecting distinct modes of host-adaptation between dicot and monocot powdery mildew.</title>
        <authorList>
            <person name="Wu Y."/>
            <person name="Ma X."/>
            <person name="Pan Z."/>
            <person name="Kale S.D."/>
            <person name="Song Y."/>
            <person name="King H."/>
            <person name="Zhang Q."/>
            <person name="Presley C."/>
            <person name="Deng X."/>
            <person name="Wei C.I."/>
            <person name="Xiao S."/>
        </authorList>
    </citation>
    <scope>NUCLEOTIDE SEQUENCE [LARGE SCALE GENOMIC DNA]</scope>
    <source>
        <strain evidence="1">UMSG2</strain>
    </source>
</reference>
<dbReference type="EMBL" id="MCFK01003411">
    <property type="protein sequence ID" value="RKF62352.1"/>
    <property type="molecule type" value="Genomic_DNA"/>
</dbReference>
<comment type="caution">
    <text evidence="1">The sequence shown here is derived from an EMBL/GenBank/DDBJ whole genome shotgun (WGS) entry which is preliminary data.</text>
</comment>
<dbReference type="STRING" id="212602.A0A420HY76"/>
<protein>
    <submittedName>
        <fullName evidence="1">Uncharacterized protein</fullName>
    </submittedName>
</protein>
<name>A0A420HY76_9PEZI</name>
<evidence type="ECO:0000313" key="2">
    <source>
        <dbReference type="Proteomes" id="UP000286134"/>
    </source>
</evidence>
<keyword evidence="2" id="KW-1185">Reference proteome</keyword>